<dbReference type="GO" id="GO:0043565">
    <property type="term" value="F:sequence-specific DNA binding"/>
    <property type="evidence" value="ECO:0007669"/>
    <property type="project" value="InterPro"/>
</dbReference>
<keyword evidence="6" id="KW-1185">Reference proteome</keyword>
<sequence>MMPSYKDEFYNHFEKKTHRSPPHYNETENFLMRYHAQFPYYKFDKNCLTAIYMAQGNGEFVRKNKKLKAVDGHFMILNPNDGWEYLNERNNYIDVLSFGITDKIIKGCKFYLCATKEKSLDSPLGEISENSFFLESSLNAEHYASGQLLKRIYKLSGQNEYKFTCPNELTIELLYSLYKEQVLGYKIIENIDAIKYSTRIETLKRLLVAYEYIHDNIREQICIEQLSAVSSLSKFHLYDSFKKAFGKTPHQYINRLKVSKAKEYIKKGSNSISEVSDLLGYNDLSVFSKVFKRVYGHPPSHYIN</sequence>
<dbReference type="PRINTS" id="PR00032">
    <property type="entry name" value="HTHARAC"/>
</dbReference>
<dbReference type="SMART" id="SM00342">
    <property type="entry name" value="HTH_ARAC"/>
    <property type="match status" value="1"/>
</dbReference>
<dbReference type="AlphaFoldDB" id="A0A1M4Y1C4"/>
<dbReference type="SUPFAM" id="SSF46689">
    <property type="entry name" value="Homeodomain-like"/>
    <property type="match status" value="2"/>
</dbReference>
<evidence type="ECO:0000259" key="4">
    <source>
        <dbReference type="PROSITE" id="PS01124"/>
    </source>
</evidence>
<dbReference type="GO" id="GO:0003700">
    <property type="term" value="F:DNA-binding transcription factor activity"/>
    <property type="evidence" value="ECO:0007669"/>
    <property type="project" value="InterPro"/>
</dbReference>
<dbReference type="InterPro" id="IPR020449">
    <property type="entry name" value="Tscrpt_reg_AraC-type_HTH"/>
</dbReference>
<accession>A0A1M4Y1C4</accession>
<dbReference type="PANTHER" id="PTHR43280">
    <property type="entry name" value="ARAC-FAMILY TRANSCRIPTIONAL REGULATOR"/>
    <property type="match status" value="1"/>
</dbReference>
<feature type="domain" description="HTH araC/xylS-type" evidence="4">
    <location>
        <begin position="207"/>
        <end position="304"/>
    </location>
</feature>
<evidence type="ECO:0000313" key="5">
    <source>
        <dbReference type="EMBL" id="SHE99478.1"/>
    </source>
</evidence>
<evidence type="ECO:0000256" key="1">
    <source>
        <dbReference type="ARBA" id="ARBA00023015"/>
    </source>
</evidence>
<dbReference type="PROSITE" id="PS01124">
    <property type="entry name" value="HTH_ARAC_FAMILY_2"/>
    <property type="match status" value="1"/>
</dbReference>
<organism evidence="5 6">
    <name type="scientific">Arenibacter palladensis</name>
    <dbReference type="NCBI Taxonomy" id="237373"/>
    <lineage>
        <taxon>Bacteria</taxon>
        <taxon>Pseudomonadati</taxon>
        <taxon>Bacteroidota</taxon>
        <taxon>Flavobacteriia</taxon>
        <taxon>Flavobacteriales</taxon>
        <taxon>Flavobacteriaceae</taxon>
        <taxon>Arenibacter</taxon>
    </lineage>
</organism>
<name>A0A1M4Y1C4_9FLAO</name>
<gene>
    <name evidence="5" type="ORF">SAMN03080594_102277</name>
</gene>
<reference evidence="6" key="1">
    <citation type="submission" date="2016-11" db="EMBL/GenBank/DDBJ databases">
        <authorList>
            <person name="Varghese N."/>
            <person name="Submissions S."/>
        </authorList>
    </citation>
    <scope>NUCLEOTIDE SEQUENCE [LARGE SCALE GENOMIC DNA]</scope>
    <source>
        <strain evidence="6">DSM 17539</strain>
    </source>
</reference>
<keyword evidence="1" id="KW-0805">Transcription regulation</keyword>
<proteinExistence type="predicted"/>
<keyword evidence="3" id="KW-0804">Transcription</keyword>
<dbReference type="PANTHER" id="PTHR43280:SF2">
    <property type="entry name" value="HTH-TYPE TRANSCRIPTIONAL REGULATOR EXSA"/>
    <property type="match status" value="1"/>
</dbReference>
<dbReference type="Proteomes" id="UP000184406">
    <property type="component" value="Unassembled WGS sequence"/>
</dbReference>
<evidence type="ECO:0000313" key="6">
    <source>
        <dbReference type="Proteomes" id="UP000184406"/>
    </source>
</evidence>
<evidence type="ECO:0000256" key="3">
    <source>
        <dbReference type="ARBA" id="ARBA00023163"/>
    </source>
</evidence>
<dbReference type="InterPro" id="IPR018060">
    <property type="entry name" value="HTH_AraC"/>
</dbReference>
<dbReference type="PROSITE" id="PS00041">
    <property type="entry name" value="HTH_ARAC_FAMILY_1"/>
    <property type="match status" value="1"/>
</dbReference>
<keyword evidence="2 5" id="KW-0238">DNA-binding</keyword>
<dbReference type="EMBL" id="FQUX01000002">
    <property type="protein sequence ID" value="SHE99478.1"/>
    <property type="molecule type" value="Genomic_DNA"/>
</dbReference>
<evidence type="ECO:0000256" key="2">
    <source>
        <dbReference type="ARBA" id="ARBA00023125"/>
    </source>
</evidence>
<dbReference type="Gene3D" id="1.10.10.60">
    <property type="entry name" value="Homeodomain-like"/>
    <property type="match status" value="2"/>
</dbReference>
<dbReference type="Pfam" id="PF12833">
    <property type="entry name" value="HTH_18"/>
    <property type="match status" value="1"/>
</dbReference>
<protein>
    <submittedName>
        <fullName evidence="5">AraC-type DNA-binding protein</fullName>
    </submittedName>
</protein>
<dbReference type="OrthoDB" id="4480133at2"/>
<dbReference type="InterPro" id="IPR018062">
    <property type="entry name" value="HTH_AraC-typ_CS"/>
</dbReference>
<dbReference type="InterPro" id="IPR009057">
    <property type="entry name" value="Homeodomain-like_sf"/>
</dbReference>